<dbReference type="Gene3D" id="3.40.50.300">
    <property type="entry name" value="P-loop containing nucleotide triphosphate hydrolases"/>
    <property type="match status" value="1"/>
</dbReference>
<dbReference type="InterPro" id="IPR003495">
    <property type="entry name" value="CobW/HypB/UreG_nucleotide-bd"/>
</dbReference>
<dbReference type="RefSeq" id="WP_023362447.1">
    <property type="nucleotide sequence ID" value="NC_022657.1"/>
</dbReference>
<dbReference type="PANTHER" id="PTHR43603">
    <property type="entry name" value="COBW DOMAIN-CONTAINING PROTEIN DDB_G0274527"/>
    <property type="match status" value="1"/>
</dbReference>
<reference evidence="2 3" key="1">
    <citation type="journal article" date="2014" name="J. Biotechnol.">
        <title>Complete genome sequence of the actinobacterium Actinoplanes friuliensis HAG 010964, producer of the lipopeptide antibiotic friulimycin.</title>
        <authorList>
            <person name="Ruckert C."/>
            <person name="Szczepanowski R."/>
            <person name="Albersmeier A."/>
            <person name="Goesmann A."/>
            <person name="Fischer N."/>
            <person name="Steinkamper A."/>
            <person name="Puhler A."/>
            <person name="Biener R."/>
            <person name="Schwartz D."/>
            <person name="Kalinowski J."/>
        </authorList>
    </citation>
    <scope>NUCLEOTIDE SEQUENCE [LARGE SCALE GENOMIC DNA]</scope>
    <source>
        <strain evidence="2 3">DSM 7358</strain>
    </source>
</reference>
<dbReference type="Pfam" id="PF02492">
    <property type="entry name" value="cobW"/>
    <property type="match status" value="1"/>
</dbReference>
<dbReference type="SMART" id="SM00833">
    <property type="entry name" value="CobW_C"/>
    <property type="match status" value="1"/>
</dbReference>
<dbReference type="STRING" id="1246995.AFR_19000"/>
<dbReference type="EMBL" id="CP006272">
    <property type="protein sequence ID" value="AGZ42074.1"/>
    <property type="molecule type" value="Genomic_DNA"/>
</dbReference>
<dbReference type="eggNOG" id="COG0523">
    <property type="taxonomic scope" value="Bacteria"/>
</dbReference>
<dbReference type="OrthoDB" id="9808822at2"/>
<evidence type="ECO:0000313" key="3">
    <source>
        <dbReference type="Proteomes" id="UP000017746"/>
    </source>
</evidence>
<protein>
    <submittedName>
        <fullName evidence="2">Putative cobalamin synthesis CobW-like protein</fullName>
    </submittedName>
</protein>
<accession>U5VYZ7</accession>
<dbReference type="PANTHER" id="PTHR43603:SF1">
    <property type="entry name" value="ZINC-REGULATED GTPASE METALLOPROTEIN ACTIVATOR 1"/>
    <property type="match status" value="1"/>
</dbReference>
<dbReference type="InterPro" id="IPR027417">
    <property type="entry name" value="P-loop_NTPase"/>
</dbReference>
<evidence type="ECO:0000313" key="2">
    <source>
        <dbReference type="EMBL" id="AGZ42074.1"/>
    </source>
</evidence>
<dbReference type="InterPro" id="IPR011629">
    <property type="entry name" value="CobW-like_C"/>
</dbReference>
<dbReference type="PATRIC" id="fig|1246995.3.peg.3858"/>
<evidence type="ECO:0000259" key="1">
    <source>
        <dbReference type="SMART" id="SM00833"/>
    </source>
</evidence>
<dbReference type="Pfam" id="PF07683">
    <property type="entry name" value="CobW_C"/>
    <property type="match status" value="1"/>
</dbReference>
<gene>
    <name evidence="2" type="ORF">AFR_19000</name>
</gene>
<name>U5VYZ7_9ACTN</name>
<dbReference type="Proteomes" id="UP000017746">
    <property type="component" value="Chromosome"/>
</dbReference>
<feature type="domain" description="CobW C-terminal" evidence="1">
    <location>
        <begin position="252"/>
        <end position="368"/>
    </location>
</feature>
<dbReference type="KEGG" id="afs:AFR_19000"/>
<sequence>MSTRPITTVAPSPVDRRPRVTVLAGFSPHATEAVARSLLVTDPRLLLVRHDLTRVRDGHVRRIVRTATTLLEDETVHLVHGCVACTLSEDVLPTLVRLSRTHPASDVILALPGVVEPESLARCAAGAPVRFDSYVTVVEADGFLDELSTTDDLRDRGLHAADEDRRSVASVVARQVEYADTIVVWGRPDHRTETMLHHLAPWATQLRVGDTTTIDCTGLAARVRGTGRHDPRKPGLLGRALEGYPIGVHDPGDSMLFRARRPFHPQRLFDALPELTGEALRGRGQLWLATQPDVAIGWESAGGGISLTSLGYWLDALDAERWDEASDLRRLAADLDWDPYHGDRRTVLAFIGLDGDADDLTARLTDCLITDDELAGGSEARAGISDPFAGFFPVDPEED</sequence>
<proteinExistence type="predicted"/>
<keyword evidence="3" id="KW-1185">Reference proteome</keyword>
<dbReference type="HOGENOM" id="CLU_017452_2_0_11"/>
<dbReference type="AlphaFoldDB" id="U5VYZ7"/>
<organism evidence="2 3">
    <name type="scientific">Actinoplanes friuliensis DSM 7358</name>
    <dbReference type="NCBI Taxonomy" id="1246995"/>
    <lineage>
        <taxon>Bacteria</taxon>
        <taxon>Bacillati</taxon>
        <taxon>Actinomycetota</taxon>
        <taxon>Actinomycetes</taxon>
        <taxon>Micromonosporales</taxon>
        <taxon>Micromonosporaceae</taxon>
        <taxon>Actinoplanes</taxon>
    </lineage>
</organism>
<dbReference type="InterPro" id="IPR051927">
    <property type="entry name" value="Zn_Chap_cDPG_Synth"/>
</dbReference>
<dbReference type="SUPFAM" id="SSF90002">
    <property type="entry name" value="Hypothetical protein YjiA, C-terminal domain"/>
    <property type="match status" value="1"/>
</dbReference>